<dbReference type="InterPro" id="IPR036397">
    <property type="entry name" value="RNaseH_sf"/>
</dbReference>
<dbReference type="eggNOG" id="ENOG502QUTZ">
    <property type="taxonomic scope" value="Eukaryota"/>
</dbReference>
<dbReference type="InterPro" id="IPR038717">
    <property type="entry name" value="Tc1-like_DDE_dom"/>
</dbReference>
<evidence type="ECO:0000259" key="1">
    <source>
        <dbReference type="Pfam" id="PF13358"/>
    </source>
</evidence>
<dbReference type="GO" id="GO:0003676">
    <property type="term" value="F:nucleic acid binding"/>
    <property type="evidence" value="ECO:0007669"/>
    <property type="project" value="InterPro"/>
</dbReference>
<accession>A0A1X7TRJ3</accession>
<proteinExistence type="predicted"/>
<reference evidence="2" key="1">
    <citation type="submission" date="2017-05" db="UniProtKB">
        <authorList>
            <consortium name="EnsemblMetazoa"/>
        </authorList>
    </citation>
    <scope>IDENTIFICATION</scope>
</reference>
<dbReference type="OMA" id="WRKVNTE"/>
<protein>
    <recommendedName>
        <fullName evidence="1">Tc1-like transposase DDE domain-containing protein</fullName>
    </recommendedName>
</protein>
<dbReference type="AlphaFoldDB" id="A0A1X7TRJ3"/>
<dbReference type="SUPFAM" id="SSF46689">
    <property type="entry name" value="Homeodomain-like"/>
    <property type="match status" value="1"/>
</dbReference>
<feature type="domain" description="Tc1-like transposase DDE" evidence="1">
    <location>
        <begin position="147"/>
        <end position="283"/>
    </location>
</feature>
<dbReference type="EnsemblMetazoa" id="Aqu2.1.17559_001">
    <property type="protein sequence ID" value="Aqu2.1.17559_001"/>
    <property type="gene ID" value="Aqu2.1.17559"/>
</dbReference>
<dbReference type="InterPro" id="IPR009057">
    <property type="entry name" value="Homeodomain-like_sf"/>
</dbReference>
<sequence length="288" mass="33803">MVYSAYTKERILYYYSNGFKAPSIYKELVKEGIETSREGIHKLLCRFGDTGCVLRRPGSGRPSKMSEEIMVFVEEQMEKDDETTAHQLHELLKGKGYGISLRTVLRCRTKLGWTFRGSAYCQLIRDANKVKRLEFVRQYKDDEFENVIYTDECTVQLESHRRFCCRKKGQPARLKPRPKHPTKVHVWAGISKRGRTGICIFEGIMDKYLYIDILEKTLLPFIQDKYPDGHRFMADNDPKHTSKLAIEFLDENEIYWWRTPAESPDMNPIENLWHELKVRFKSNGSSIQ</sequence>
<organism evidence="2">
    <name type="scientific">Amphimedon queenslandica</name>
    <name type="common">Sponge</name>
    <dbReference type="NCBI Taxonomy" id="400682"/>
    <lineage>
        <taxon>Eukaryota</taxon>
        <taxon>Metazoa</taxon>
        <taxon>Porifera</taxon>
        <taxon>Demospongiae</taxon>
        <taxon>Heteroscleromorpha</taxon>
        <taxon>Haplosclerida</taxon>
        <taxon>Niphatidae</taxon>
        <taxon>Amphimedon</taxon>
    </lineage>
</organism>
<dbReference type="Gene3D" id="3.30.420.10">
    <property type="entry name" value="Ribonuclease H-like superfamily/Ribonuclease H"/>
    <property type="match status" value="1"/>
</dbReference>
<name>A0A1X7TRJ3_AMPQE</name>
<dbReference type="PANTHER" id="PTHR23022">
    <property type="entry name" value="TRANSPOSABLE ELEMENT-RELATED"/>
    <property type="match status" value="1"/>
</dbReference>
<dbReference type="InterPro" id="IPR052338">
    <property type="entry name" value="Transposase_5"/>
</dbReference>
<dbReference type="Pfam" id="PF13358">
    <property type="entry name" value="DDE_3"/>
    <property type="match status" value="1"/>
</dbReference>
<evidence type="ECO:0000313" key="2">
    <source>
        <dbReference type="EnsemblMetazoa" id="Aqu2.1.17559_001"/>
    </source>
</evidence>
<dbReference type="PANTHER" id="PTHR23022:SF135">
    <property type="entry name" value="SI:DKEY-77F5.3"/>
    <property type="match status" value="1"/>
</dbReference>
<dbReference type="InParanoid" id="A0A1X7TRJ3"/>